<keyword evidence="2" id="KW-1185">Reference proteome</keyword>
<accession>A0A1V9FQL8</accession>
<dbReference type="Proteomes" id="UP000192796">
    <property type="component" value="Unassembled WGS sequence"/>
</dbReference>
<protein>
    <submittedName>
        <fullName evidence="1">Uncharacterized protein</fullName>
    </submittedName>
</protein>
<dbReference type="EMBL" id="LVYD01000060">
    <property type="protein sequence ID" value="OQP60618.1"/>
    <property type="molecule type" value="Genomic_DNA"/>
</dbReference>
<dbReference type="AlphaFoldDB" id="A0A1V9FQL8"/>
<organism evidence="1 2">
    <name type="scientific">Niastella vici</name>
    <dbReference type="NCBI Taxonomy" id="1703345"/>
    <lineage>
        <taxon>Bacteria</taxon>
        <taxon>Pseudomonadati</taxon>
        <taxon>Bacteroidota</taxon>
        <taxon>Chitinophagia</taxon>
        <taxon>Chitinophagales</taxon>
        <taxon>Chitinophagaceae</taxon>
        <taxon>Niastella</taxon>
    </lineage>
</organism>
<gene>
    <name evidence="1" type="ORF">A3860_32920</name>
</gene>
<proteinExistence type="predicted"/>
<evidence type="ECO:0000313" key="2">
    <source>
        <dbReference type="Proteomes" id="UP000192796"/>
    </source>
</evidence>
<evidence type="ECO:0000313" key="1">
    <source>
        <dbReference type="EMBL" id="OQP60618.1"/>
    </source>
</evidence>
<reference evidence="1 2" key="1">
    <citation type="submission" date="2016-03" db="EMBL/GenBank/DDBJ databases">
        <title>Niastella vici sp. nov., isolated from farmland soil.</title>
        <authorList>
            <person name="Chen L."/>
            <person name="Wang D."/>
            <person name="Yang S."/>
            <person name="Wang G."/>
        </authorList>
    </citation>
    <scope>NUCLEOTIDE SEQUENCE [LARGE SCALE GENOMIC DNA]</scope>
    <source>
        <strain evidence="1 2">DJ57</strain>
    </source>
</reference>
<dbReference type="STRING" id="1703345.A3860_32920"/>
<name>A0A1V9FQL8_9BACT</name>
<comment type="caution">
    <text evidence="1">The sequence shown here is derived from an EMBL/GenBank/DDBJ whole genome shotgun (WGS) entry which is preliminary data.</text>
</comment>
<sequence length="86" mass="10285">MISGSRYGGKFYIKRYNINLGYEHLKIGSPLYDYISLGEIHFQIEMVRKIKKRPNPLCRNHTLTMSYSALLFKRSDFYLYKNLQKN</sequence>